<dbReference type="PANTHER" id="PTHR22900">
    <property type="entry name" value="PROTEIN CBG14245-RELATED"/>
    <property type="match status" value="1"/>
</dbReference>
<proteinExistence type="predicted"/>
<organism evidence="1 2">
    <name type="scientific">Diploscapter pachys</name>
    <dbReference type="NCBI Taxonomy" id="2018661"/>
    <lineage>
        <taxon>Eukaryota</taxon>
        <taxon>Metazoa</taxon>
        <taxon>Ecdysozoa</taxon>
        <taxon>Nematoda</taxon>
        <taxon>Chromadorea</taxon>
        <taxon>Rhabditida</taxon>
        <taxon>Rhabditina</taxon>
        <taxon>Rhabditomorpha</taxon>
        <taxon>Rhabditoidea</taxon>
        <taxon>Rhabditidae</taxon>
        <taxon>Diploscapter</taxon>
    </lineage>
</organism>
<sequence>MSTVMTGIICYLHNAGKFVEENRDILKEWKQIRFCMYRNEFLSLKMMFRRYKMNSTAKGWKFLMVTRDPVDRFLSGFVDKCIRKPREALDYCNGCGANMTCFIIQEYERMKKQVEQNNFYRSFEDRHFFPQNWRCNLDGFYDRYNFIRYSSDPSLTLMEDLFQVFREQKVPDQNIEFIRDQLTRDRTIHSTIHSEARMFMENRLRSSPFLMEYIVRMFYQDFILFNYTLPTDF</sequence>
<protein>
    <recommendedName>
        <fullName evidence="3">Sulfotransferase domain-containing protein</fullName>
    </recommendedName>
</protein>
<evidence type="ECO:0000313" key="1">
    <source>
        <dbReference type="EMBL" id="PAV83521.1"/>
    </source>
</evidence>
<comment type="caution">
    <text evidence="1">The sequence shown here is derived from an EMBL/GenBank/DDBJ whole genome shotgun (WGS) entry which is preliminary data.</text>
</comment>
<dbReference type="GO" id="GO:1902884">
    <property type="term" value="P:positive regulation of response to oxidative stress"/>
    <property type="evidence" value="ECO:0007669"/>
    <property type="project" value="InterPro"/>
</dbReference>
<evidence type="ECO:0000313" key="2">
    <source>
        <dbReference type="Proteomes" id="UP000218231"/>
    </source>
</evidence>
<dbReference type="GO" id="GO:0050650">
    <property type="term" value="P:chondroitin sulfate proteoglycan biosynthetic process"/>
    <property type="evidence" value="ECO:0007669"/>
    <property type="project" value="InterPro"/>
</dbReference>
<dbReference type="EMBL" id="LIAE01006952">
    <property type="protein sequence ID" value="PAV83521.1"/>
    <property type="molecule type" value="Genomic_DNA"/>
</dbReference>
<dbReference type="GO" id="GO:0016020">
    <property type="term" value="C:membrane"/>
    <property type="evidence" value="ECO:0007669"/>
    <property type="project" value="InterPro"/>
</dbReference>
<gene>
    <name evidence="1" type="ORF">WR25_19883</name>
</gene>
<accession>A0A2A2LB59</accession>
<dbReference type="InterPro" id="IPR005331">
    <property type="entry name" value="Sulfotransferase"/>
</dbReference>
<dbReference type="InterPro" id="IPR007669">
    <property type="entry name" value="Chst-1-like"/>
</dbReference>
<dbReference type="Pfam" id="PF03567">
    <property type="entry name" value="Sulfotransfer_2"/>
    <property type="match status" value="1"/>
</dbReference>
<keyword evidence="2" id="KW-1185">Reference proteome</keyword>
<dbReference type="AlphaFoldDB" id="A0A2A2LB59"/>
<evidence type="ECO:0008006" key="3">
    <source>
        <dbReference type="Google" id="ProtNLM"/>
    </source>
</evidence>
<reference evidence="1 2" key="1">
    <citation type="journal article" date="2017" name="Curr. Biol.">
        <title>Genome architecture and evolution of a unichromosomal asexual nematode.</title>
        <authorList>
            <person name="Fradin H."/>
            <person name="Zegar C."/>
            <person name="Gutwein M."/>
            <person name="Lucas J."/>
            <person name="Kovtun M."/>
            <person name="Corcoran D."/>
            <person name="Baugh L.R."/>
            <person name="Kiontke K."/>
            <person name="Gunsalus K."/>
            <person name="Fitch D.H."/>
            <person name="Piano F."/>
        </authorList>
    </citation>
    <scope>NUCLEOTIDE SEQUENCE [LARGE SCALE GENOMIC DNA]</scope>
    <source>
        <strain evidence="1">PF1309</strain>
    </source>
</reference>
<dbReference type="Proteomes" id="UP000218231">
    <property type="component" value="Unassembled WGS sequence"/>
</dbReference>
<dbReference type="OrthoDB" id="408912at2759"/>
<dbReference type="PANTHER" id="PTHR22900:SF23">
    <property type="entry name" value="CARBOHYDRATE SULFOTRANSFERASE"/>
    <property type="match status" value="1"/>
</dbReference>
<dbReference type="STRING" id="2018661.A0A2A2LB59"/>
<dbReference type="GO" id="GO:0047756">
    <property type="term" value="F:chondroitin 4-sulfotransferase activity"/>
    <property type="evidence" value="ECO:0007669"/>
    <property type="project" value="InterPro"/>
</dbReference>
<name>A0A2A2LB59_9BILA</name>